<dbReference type="FunFam" id="1.10.12.10:FF:000001">
    <property type="entry name" value="Probable enoyl-CoA hydratase, mitochondrial"/>
    <property type="match status" value="1"/>
</dbReference>
<comment type="caution">
    <text evidence="4">The sequence shown here is derived from an EMBL/GenBank/DDBJ whole genome shotgun (WGS) entry which is preliminary data.</text>
</comment>
<organism evidence="4 5">
    <name type="scientific">Litorivivens lipolytica</name>
    <dbReference type="NCBI Taxonomy" id="1524264"/>
    <lineage>
        <taxon>Bacteria</taxon>
        <taxon>Pseudomonadati</taxon>
        <taxon>Pseudomonadota</taxon>
        <taxon>Gammaproteobacteria</taxon>
        <taxon>Litorivivens</taxon>
    </lineage>
</organism>
<keyword evidence="2" id="KW-0456">Lyase</keyword>
<keyword evidence="5" id="KW-1185">Reference proteome</keyword>
<dbReference type="InterPro" id="IPR018376">
    <property type="entry name" value="Enoyl-CoA_hyd/isom_CS"/>
</dbReference>
<dbReference type="PROSITE" id="PS00166">
    <property type="entry name" value="ENOYL_COA_HYDRATASE"/>
    <property type="match status" value="1"/>
</dbReference>
<dbReference type="GO" id="GO:0006635">
    <property type="term" value="P:fatty acid beta-oxidation"/>
    <property type="evidence" value="ECO:0007669"/>
    <property type="project" value="TreeGrafter"/>
</dbReference>
<dbReference type="PANTHER" id="PTHR11941:SF141">
    <property type="entry name" value="ENOYL-COA HYDRATASE_ISOMERASE-RELATED"/>
    <property type="match status" value="1"/>
</dbReference>
<evidence type="ECO:0000313" key="4">
    <source>
        <dbReference type="EMBL" id="MBB3046118.1"/>
    </source>
</evidence>
<dbReference type="InterPro" id="IPR014748">
    <property type="entry name" value="Enoyl-CoA_hydra_C"/>
</dbReference>
<dbReference type="RefSeq" id="WP_246386437.1">
    <property type="nucleotide sequence ID" value="NZ_JACHWY010000001.1"/>
</dbReference>
<gene>
    <name evidence="4" type="ORF">FHR99_000354</name>
</gene>
<dbReference type="FunFam" id="3.90.226.10:FF:000009">
    <property type="entry name" value="Carnitinyl-CoA dehydratase"/>
    <property type="match status" value="1"/>
</dbReference>
<name>A0A7W4W283_9GAMM</name>
<evidence type="ECO:0000313" key="5">
    <source>
        <dbReference type="Proteomes" id="UP000537130"/>
    </source>
</evidence>
<dbReference type="Gene3D" id="1.10.12.10">
    <property type="entry name" value="Lyase 2-enoyl-coa Hydratase, Chain A, domain 2"/>
    <property type="match status" value="1"/>
</dbReference>
<dbReference type="NCBIfam" id="NF006566">
    <property type="entry name" value="PRK09076.1"/>
    <property type="match status" value="1"/>
</dbReference>
<evidence type="ECO:0000256" key="1">
    <source>
        <dbReference type="ARBA" id="ARBA00005254"/>
    </source>
</evidence>
<dbReference type="PANTHER" id="PTHR11941">
    <property type="entry name" value="ENOYL-COA HYDRATASE-RELATED"/>
    <property type="match status" value="1"/>
</dbReference>
<protein>
    <submittedName>
        <fullName evidence="4">Enoyl-CoA hydratase/carnithine racemase</fullName>
    </submittedName>
</protein>
<dbReference type="Pfam" id="PF00378">
    <property type="entry name" value="ECH_1"/>
    <property type="match status" value="1"/>
</dbReference>
<proteinExistence type="inferred from homology"/>
<dbReference type="EMBL" id="JACHWY010000001">
    <property type="protein sequence ID" value="MBB3046118.1"/>
    <property type="molecule type" value="Genomic_DNA"/>
</dbReference>
<reference evidence="4 5" key="1">
    <citation type="submission" date="2020-08" db="EMBL/GenBank/DDBJ databases">
        <title>Genomic Encyclopedia of Type Strains, Phase III (KMG-III): the genomes of soil and plant-associated and newly described type strains.</title>
        <authorList>
            <person name="Whitman W."/>
        </authorList>
    </citation>
    <scope>NUCLEOTIDE SEQUENCE [LARGE SCALE GENOMIC DNA]</scope>
    <source>
        <strain evidence="4 5">CECT 8654</strain>
    </source>
</reference>
<dbReference type="InterPro" id="IPR001753">
    <property type="entry name" value="Enoyl-CoA_hydra/iso"/>
</dbReference>
<dbReference type="AlphaFoldDB" id="A0A7W4W283"/>
<accession>A0A7W4W283</accession>
<sequence length="267" mass="28919">MTSTMTITSPTEKLKLERDGHVAIITIDNPAANTWDGDSLPGLKKIVEGLNKEKDIYALVVTGEGEKFFSAGADLKMFADGDKVNARNMAEAFGEAFEALADFRGVAIAAVNGYAMGGGLEFALACDIRVVEEQAQMALPEARVGLLPCAGGTQRLSWLVGEAWAAKMILCNERINAATAEKIGLAQEVVPKGESLKRAIELAHQVAKQSPSSVTACKKLIRGARERAMNPQLPLERELFVDLFDTQDQVEGVQAFLEKREPEWKNA</sequence>
<evidence type="ECO:0000256" key="3">
    <source>
        <dbReference type="RuleBase" id="RU003707"/>
    </source>
</evidence>
<dbReference type="SUPFAM" id="SSF52096">
    <property type="entry name" value="ClpP/crotonase"/>
    <property type="match status" value="1"/>
</dbReference>
<evidence type="ECO:0000256" key="2">
    <source>
        <dbReference type="ARBA" id="ARBA00023239"/>
    </source>
</evidence>
<dbReference type="CDD" id="cd06558">
    <property type="entry name" value="crotonase-like"/>
    <property type="match status" value="1"/>
</dbReference>
<dbReference type="Gene3D" id="3.90.226.10">
    <property type="entry name" value="2-enoyl-CoA Hydratase, Chain A, domain 1"/>
    <property type="match status" value="1"/>
</dbReference>
<dbReference type="GO" id="GO:0016836">
    <property type="term" value="F:hydro-lyase activity"/>
    <property type="evidence" value="ECO:0007669"/>
    <property type="project" value="UniProtKB-ARBA"/>
</dbReference>
<comment type="similarity">
    <text evidence="1 3">Belongs to the enoyl-CoA hydratase/isomerase family.</text>
</comment>
<dbReference type="InterPro" id="IPR029045">
    <property type="entry name" value="ClpP/crotonase-like_dom_sf"/>
</dbReference>
<dbReference type="Proteomes" id="UP000537130">
    <property type="component" value="Unassembled WGS sequence"/>
</dbReference>